<organism evidence="1 2">
    <name type="scientific">Prunus armeniaca</name>
    <name type="common">Apricot</name>
    <name type="synonym">Armeniaca vulgaris</name>
    <dbReference type="NCBI Taxonomy" id="36596"/>
    <lineage>
        <taxon>Eukaryota</taxon>
        <taxon>Viridiplantae</taxon>
        <taxon>Streptophyta</taxon>
        <taxon>Embryophyta</taxon>
        <taxon>Tracheophyta</taxon>
        <taxon>Spermatophyta</taxon>
        <taxon>Magnoliopsida</taxon>
        <taxon>eudicotyledons</taxon>
        <taxon>Gunneridae</taxon>
        <taxon>Pentapetalae</taxon>
        <taxon>rosids</taxon>
        <taxon>fabids</taxon>
        <taxon>Rosales</taxon>
        <taxon>Rosaceae</taxon>
        <taxon>Amygdaloideae</taxon>
        <taxon>Amygdaleae</taxon>
        <taxon>Prunus</taxon>
    </lineage>
</organism>
<sequence length="74" mass="8113">MEYNDPLRSKYNAKMAGMNTPIAKPQRKQEIEGLGVSLIYNYSFMCKKLGFDCSGHSHIALSCSNKCTSGFSGG</sequence>
<protein>
    <submittedName>
        <fullName evidence="1">Uncharacterized protein</fullName>
    </submittedName>
</protein>
<dbReference type="Proteomes" id="UP000507245">
    <property type="component" value="Unassembled WGS sequence"/>
</dbReference>
<evidence type="ECO:0000313" key="1">
    <source>
        <dbReference type="EMBL" id="CAB4308505.1"/>
    </source>
</evidence>
<dbReference type="EMBL" id="CAEKKB010000004">
    <property type="protein sequence ID" value="CAB4308505.1"/>
    <property type="molecule type" value="Genomic_DNA"/>
</dbReference>
<accession>A0A6J5X944</accession>
<evidence type="ECO:0000313" key="2">
    <source>
        <dbReference type="Proteomes" id="UP000507245"/>
    </source>
</evidence>
<keyword evidence="2" id="KW-1185">Reference proteome</keyword>
<proteinExistence type="predicted"/>
<reference evidence="2" key="1">
    <citation type="journal article" date="2020" name="Genome Biol.">
        <title>Gamete binning: chromosome-level and haplotype-resolved genome assembly enabled by high-throughput single-cell sequencing of gamete genomes.</title>
        <authorList>
            <person name="Campoy J.A."/>
            <person name="Sun H."/>
            <person name="Goel M."/>
            <person name="Jiao W.-B."/>
            <person name="Folz-Donahue K."/>
            <person name="Wang N."/>
            <person name="Rubio M."/>
            <person name="Liu C."/>
            <person name="Kukat C."/>
            <person name="Ruiz D."/>
            <person name="Huettel B."/>
            <person name="Schneeberger K."/>
        </authorList>
    </citation>
    <scope>NUCLEOTIDE SEQUENCE [LARGE SCALE GENOMIC DNA]</scope>
    <source>
        <strain evidence="2">cv. Rojo Pasion</strain>
    </source>
</reference>
<gene>
    <name evidence="1" type="ORF">ORAREDHAP_LOCUS27990</name>
</gene>
<name>A0A6J5X944_PRUAR</name>
<dbReference type="AlphaFoldDB" id="A0A6J5X944"/>